<feature type="region of interest" description="Disordered" evidence="1">
    <location>
        <begin position="679"/>
        <end position="703"/>
    </location>
</feature>
<protein>
    <submittedName>
        <fullName evidence="2">Uncharacterized protein</fullName>
    </submittedName>
</protein>
<name>A0AAD6Y012_9AGAR</name>
<accession>A0AAD6Y012</accession>
<dbReference type="EMBL" id="JARJCW010000114">
    <property type="protein sequence ID" value="KAJ7192883.1"/>
    <property type="molecule type" value="Genomic_DNA"/>
</dbReference>
<dbReference type="InterPro" id="IPR012337">
    <property type="entry name" value="RNaseH-like_sf"/>
</dbReference>
<keyword evidence="3" id="KW-1185">Reference proteome</keyword>
<reference evidence="2" key="1">
    <citation type="submission" date="2023-03" db="EMBL/GenBank/DDBJ databases">
        <title>Massive genome expansion in bonnet fungi (Mycena s.s.) driven by repeated elements and novel gene families across ecological guilds.</title>
        <authorList>
            <consortium name="Lawrence Berkeley National Laboratory"/>
            <person name="Harder C.B."/>
            <person name="Miyauchi S."/>
            <person name="Viragh M."/>
            <person name="Kuo A."/>
            <person name="Thoen E."/>
            <person name="Andreopoulos B."/>
            <person name="Lu D."/>
            <person name="Skrede I."/>
            <person name="Drula E."/>
            <person name="Henrissat B."/>
            <person name="Morin E."/>
            <person name="Kohler A."/>
            <person name="Barry K."/>
            <person name="LaButti K."/>
            <person name="Morin E."/>
            <person name="Salamov A."/>
            <person name="Lipzen A."/>
            <person name="Mereny Z."/>
            <person name="Hegedus B."/>
            <person name="Baldrian P."/>
            <person name="Stursova M."/>
            <person name="Weitz H."/>
            <person name="Taylor A."/>
            <person name="Grigoriev I.V."/>
            <person name="Nagy L.G."/>
            <person name="Martin F."/>
            <person name="Kauserud H."/>
        </authorList>
    </citation>
    <scope>NUCLEOTIDE SEQUENCE</scope>
    <source>
        <strain evidence="2">9144</strain>
    </source>
</reference>
<evidence type="ECO:0000313" key="2">
    <source>
        <dbReference type="EMBL" id="KAJ7192883.1"/>
    </source>
</evidence>
<dbReference type="Proteomes" id="UP001219525">
    <property type="component" value="Unassembled WGS sequence"/>
</dbReference>
<organism evidence="2 3">
    <name type="scientific">Mycena pura</name>
    <dbReference type="NCBI Taxonomy" id="153505"/>
    <lineage>
        <taxon>Eukaryota</taxon>
        <taxon>Fungi</taxon>
        <taxon>Dikarya</taxon>
        <taxon>Basidiomycota</taxon>
        <taxon>Agaricomycotina</taxon>
        <taxon>Agaricomycetes</taxon>
        <taxon>Agaricomycetidae</taxon>
        <taxon>Agaricales</taxon>
        <taxon>Marasmiineae</taxon>
        <taxon>Mycenaceae</taxon>
        <taxon>Mycena</taxon>
    </lineage>
</organism>
<feature type="region of interest" description="Disordered" evidence="1">
    <location>
        <begin position="14"/>
        <end position="54"/>
    </location>
</feature>
<evidence type="ECO:0000256" key="1">
    <source>
        <dbReference type="SAM" id="MobiDB-lite"/>
    </source>
</evidence>
<comment type="caution">
    <text evidence="2">The sequence shown here is derived from an EMBL/GenBank/DDBJ whole genome shotgun (WGS) entry which is preliminary data.</text>
</comment>
<feature type="compositionally biased region" description="Polar residues" evidence="1">
    <location>
        <begin position="19"/>
        <end position="30"/>
    </location>
</feature>
<evidence type="ECO:0000313" key="3">
    <source>
        <dbReference type="Proteomes" id="UP001219525"/>
    </source>
</evidence>
<gene>
    <name evidence="2" type="ORF">GGX14DRAFT_405939</name>
</gene>
<dbReference type="SUPFAM" id="SSF53098">
    <property type="entry name" value="Ribonuclease H-like"/>
    <property type="match status" value="1"/>
</dbReference>
<dbReference type="AlphaFoldDB" id="A0AAD6Y012"/>
<sequence length="703" mass="78342">MYTTLGTCQLAAQRWRTPPSRTSTQSWNHVSRNHTRRRTLPPVPSYAHPSPTASYKRRAPLGAPACIAGCASARRSPLLAVRVLPACQSPTAAFPFLSPPTHRTLCAPPLHTPVARCPQQTARSAPCPLAARYIVSNSASAGRMQRARVLHDTGSGQREGRWRRHVAGTVTQMYDARCAKYDVRQAAASGHWAADISGNPRSRLPRCSLEVQASVAARCSKMKHQLDTTVLLAIMAWIAACLYDATHADGIQLRSHLRQPFLLLLTPTPRAAVRHALPSTAGLNCASIFKSPEPRSETLVKNIWTKFWRHWMIRTVTTMILAMQQSGLWEIASGNSLHSSLSFSRPRKLALISSSAQAAVYAACLSFDSGYRAVTLRKEPANATQTFSNERTPTVYRVIPTLEFLIKRWETMAEQPRYSEISVALLYGVANLQKWLNRTETTSIAYFICMDLDPTIKDRYFRTKWDAERLEVAKTRMEQVVHACYETITLFNSHPQFDEYYAVQPTVVETAPAPHPMQSNLPNKNKRLVRSTELSAYLMAPLESDPDILHYWGALQHQPSATSQVARTPARNRLSPDLFEALQLLKSGYRNGHISAGEYAAKYMDALIAELNDQRGLKQSQSLIALQAEALSVTELCTQSKVDTRLENAVSGAKIAYNTLAKCKTRKYPSRIWQEIGPQIKTSAQHAGRRGEGKSTITESRSR</sequence>
<proteinExistence type="predicted"/>